<dbReference type="GO" id="GO:0005737">
    <property type="term" value="C:cytoplasm"/>
    <property type="evidence" value="ECO:0007669"/>
    <property type="project" value="UniProtKB-SubCell"/>
</dbReference>
<dbReference type="GO" id="GO:0006952">
    <property type="term" value="P:defense response"/>
    <property type="evidence" value="ECO:0007669"/>
    <property type="project" value="UniProtKB-KW"/>
</dbReference>
<evidence type="ECO:0000313" key="9">
    <source>
        <dbReference type="EMBL" id="KAL2528307.1"/>
    </source>
</evidence>
<evidence type="ECO:0000256" key="1">
    <source>
        <dbReference type="ARBA" id="ARBA00004123"/>
    </source>
</evidence>
<comment type="subcellular location">
    <subcellularLocation>
        <location evidence="2">Cytoplasm</location>
    </subcellularLocation>
    <subcellularLocation>
        <location evidence="1">Nucleus</location>
    </subcellularLocation>
</comment>
<name>A0ABD1UTN0_9LAMI</name>
<comment type="caution">
    <text evidence="9">The sequence shown here is derived from an EMBL/GenBank/DDBJ whole genome shotgun (WGS) entry which is preliminary data.</text>
</comment>
<evidence type="ECO:0000256" key="5">
    <source>
        <dbReference type="ARBA" id="ARBA00022821"/>
    </source>
</evidence>
<keyword evidence="4" id="KW-0378">Hydrolase</keyword>
<keyword evidence="5" id="KW-0611">Plant defense</keyword>
<feature type="domain" description="EDS1 EP" evidence="8">
    <location>
        <begin position="398"/>
        <end position="607"/>
    </location>
</feature>
<dbReference type="PANTHER" id="PTHR47413:SF2">
    <property type="entry name" value="LIPASE-LIKE PAD4"/>
    <property type="match status" value="1"/>
</dbReference>
<evidence type="ECO:0000256" key="4">
    <source>
        <dbReference type="ARBA" id="ARBA00022801"/>
    </source>
</evidence>
<evidence type="ECO:0000256" key="2">
    <source>
        <dbReference type="ARBA" id="ARBA00004496"/>
    </source>
</evidence>
<evidence type="ECO:0000256" key="3">
    <source>
        <dbReference type="ARBA" id="ARBA00022490"/>
    </source>
</evidence>
<evidence type="ECO:0000259" key="8">
    <source>
        <dbReference type="Pfam" id="PF18117"/>
    </source>
</evidence>
<dbReference type="InterPro" id="IPR002921">
    <property type="entry name" value="Fungal_lipase-type"/>
</dbReference>
<feature type="domain" description="Fungal lipase-type" evidence="7">
    <location>
        <begin position="85"/>
        <end position="205"/>
    </location>
</feature>
<dbReference type="PANTHER" id="PTHR47413">
    <property type="entry name" value="LIPASE-LIKE PAD4"/>
    <property type="match status" value="1"/>
</dbReference>
<evidence type="ECO:0000256" key="6">
    <source>
        <dbReference type="ARBA" id="ARBA00023242"/>
    </source>
</evidence>
<sequence>MEAETEASSFESSEMLATFLASTPLLEESWKLCHHANTALVQNFVVNRVGEVTYVAFPGVQNVGGANCCSRDLVALGTAAEGVFTAFNRHDEGEEPVMVHAGLLQLFFAIYNTQIFRDKMSELVNESKSLVFTGHSIGGAIASLSALWLLSSLPKTSLSTAVFCITFGSPLLGNESLSRAILHERWGGNFYHVVAQHDIVPRLLFAPSSPFIQQLHSFFQSRHLSLKTPYHAQLAVELSNENKAELFHTVLACLEANSGGVSDLERSPFWPFGSYMFCTDRGSICMDNATVIIKLLYLMLATGSPTSCIEDHLKYDKYIGRSCWQYLMRTSFTEGSSIESSYEAGIALALESAGINSHELAYGLAKDCLKMANQVGCRRNLNNAKLAVGLSKITALRAQIEWYKAFCDDSDDQMGYYDSFKRRSASKRGNKVNMNRCRLKLFWDKVIEMLKTNQLPYDFHMQPKYVNASQFYKLLVEPLEIAEYYRSGMHKKKGHYIEHGREKRFQIFDKWWKDRKVGEEENSPRSKFASLTQDSCFWGRVEEARDCIYEVASEMDMGRRLLLLEKIEMFEQYASRMIDRKEVSKDVLAKNSSYNLFVGEWRELKSHLQPWPLQFTSFQDGGNMVP</sequence>
<gene>
    <name evidence="9" type="ORF">Fot_20908</name>
</gene>
<accession>A0ABD1UTN0</accession>
<reference evidence="10" key="1">
    <citation type="submission" date="2024-07" db="EMBL/GenBank/DDBJ databases">
        <title>Two chromosome-level genome assemblies of Korean endemic species Abeliophyllum distichum and Forsythia ovata (Oleaceae).</title>
        <authorList>
            <person name="Jang H."/>
        </authorList>
    </citation>
    <scope>NUCLEOTIDE SEQUENCE [LARGE SCALE GENOMIC DNA]</scope>
</reference>
<keyword evidence="6" id="KW-0539">Nucleus</keyword>
<dbReference type="Pfam" id="PF01764">
    <property type="entry name" value="Lipase_3"/>
    <property type="match status" value="1"/>
</dbReference>
<organism evidence="9 10">
    <name type="scientific">Forsythia ovata</name>
    <dbReference type="NCBI Taxonomy" id="205694"/>
    <lineage>
        <taxon>Eukaryota</taxon>
        <taxon>Viridiplantae</taxon>
        <taxon>Streptophyta</taxon>
        <taxon>Embryophyta</taxon>
        <taxon>Tracheophyta</taxon>
        <taxon>Spermatophyta</taxon>
        <taxon>Magnoliopsida</taxon>
        <taxon>eudicotyledons</taxon>
        <taxon>Gunneridae</taxon>
        <taxon>Pentapetalae</taxon>
        <taxon>asterids</taxon>
        <taxon>lamiids</taxon>
        <taxon>Lamiales</taxon>
        <taxon>Oleaceae</taxon>
        <taxon>Forsythieae</taxon>
        <taxon>Forsythia</taxon>
    </lineage>
</organism>
<keyword evidence="3" id="KW-0963">Cytoplasm</keyword>
<dbReference type="GO" id="GO:0016787">
    <property type="term" value="F:hydrolase activity"/>
    <property type="evidence" value="ECO:0007669"/>
    <property type="project" value="UniProtKB-KW"/>
</dbReference>
<proteinExistence type="predicted"/>
<dbReference type="Proteomes" id="UP001604277">
    <property type="component" value="Unassembled WGS sequence"/>
</dbReference>
<keyword evidence="10" id="KW-1185">Reference proteome</keyword>
<dbReference type="GO" id="GO:0005634">
    <property type="term" value="C:nucleus"/>
    <property type="evidence" value="ECO:0007669"/>
    <property type="project" value="UniProtKB-SubCell"/>
</dbReference>
<evidence type="ECO:0000313" key="10">
    <source>
        <dbReference type="Proteomes" id="UP001604277"/>
    </source>
</evidence>
<dbReference type="InterPro" id="IPR029058">
    <property type="entry name" value="AB_hydrolase_fold"/>
</dbReference>
<dbReference type="SUPFAM" id="SSF53474">
    <property type="entry name" value="alpha/beta-Hydrolases"/>
    <property type="match status" value="1"/>
</dbReference>
<dbReference type="Gene3D" id="3.40.50.1820">
    <property type="entry name" value="alpha/beta hydrolase"/>
    <property type="match status" value="1"/>
</dbReference>
<dbReference type="AlphaFoldDB" id="A0ABD1UTN0"/>
<dbReference type="InterPro" id="IPR041266">
    <property type="entry name" value="EDS1_EP"/>
</dbReference>
<protein>
    <submittedName>
        <fullName evidence="9">Lipase-like PAD4</fullName>
    </submittedName>
</protein>
<dbReference type="Pfam" id="PF18117">
    <property type="entry name" value="EDS1_EP"/>
    <property type="match status" value="1"/>
</dbReference>
<dbReference type="EMBL" id="JBFOLJ010000006">
    <property type="protein sequence ID" value="KAL2528307.1"/>
    <property type="molecule type" value="Genomic_DNA"/>
</dbReference>
<evidence type="ECO:0000259" key="7">
    <source>
        <dbReference type="Pfam" id="PF01764"/>
    </source>
</evidence>